<gene>
    <name evidence="2" type="ORF">PVK06_004849</name>
</gene>
<evidence type="ECO:0000313" key="3">
    <source>
        <dbReference type="Proteomes" id="UP001358586"/>
    </source>
</evidence>
<dbReference type="EMBL" id="JARKNE010000002">
    <property type="protein sequence ID" value="KAK5842485.1"/>
    <property type="molecule type" value="Genomic_DNA"/>
</dbReference>
<reference evidence="2 3" key="1">
    <citation type="submission" date="2023-03" db="EMBL/GenBank/DDBJ databases">
        <title>WGS of Gossypium arboreum.</title>
        <authorList>
            <person name="Yu D."/>
        </authorList>
    </citation>
    <scope>NUCLEOTIDE SEQUENCE [LARGE SCALE GENOMIC DNA]</scope>
    <source>
        <tissue evidence="2">Leaf</tissue>
    </source>
</reference>
<name>A0ABR0QT26_GOSAR</name>
<comment type="caution">
    <text evidence="2">The sequence shown here is derived from an EMBL/GenBank/DDBJ whole genome shotgun (WGS) entry which is preliminary data.</text>
</comment>
<proteinExistence type="predicted"/>
<accession>A0ABR0QT26</accession>
<protein>
    <submittedName>
        <fullName evidence="2">Uncharacterized protein</fullName>
    </submittedName>
</protein>
<evidence type="ECO:0000256" key="1">
    <source>
        <dbReference type="SAM" id="MobiDB-lite"/>
    </source>
</evidence>
<keyword evidence="3" id="KW-1185">Reference proteome</keyword>
<evidence type="ECO:0000313" key="2">
    <source>
        <dbReference type="EMBL" id="KAK5842485.1"/>
    </source>
</evidence>
<organism evidence="2 3">
    <name type="scientific">Gossypium arboreum</name>
    <name type="common">Tree cotton</name>
    <name type="synonym">Gossypium nanking</name>
    <dbReference type="NCBI Taxonomy" id="29729"/>
    <lineage>
        <taxon>Eukaryota</taxon>
        <taxon>Viridiplantae</taxon>
        <taxon>Streptophyta</taxon>
        <taxon>Embryophyta</taxon>
        <taxon>Tracheophyta</taxon>
        <taxon>Spermatophyta</taxon>
        <taxon>Magnoliopsida</taxon>
        <taxon>eudicotyledons</taxon>
        <taxon>Gunneridae</taxon>
        <taxon>Pentapetalae</taxon>
        <taxon>rosids</taxon>
        <taxon>malvids</taxon>
        <taxon>Malvales</taxon>
        <taxon>Malvaceae</taxon>
        <taxon>Malvoideae</taxon>
        <taxon>Gossypium</taxon>
    </lineage>
</organism>
<feature type="compositionally biased region" description="Basic and acidic residues" evidence="1">
    <location>
        <begin position="74"/>
        <end position="89"/>
    </location>
</feature>
<sequence>MVKGLIDLLQKRLDVVEKEPIAPGQDFISHLAQREKEIQNLKEQMKTLQETGQELMKYFWKLKEEKLKTKKKKATEETKAVQKEEEIKLGKRPIVDNSPPKSPSPKQASRSLMIQQNQNPFTKFLKDYKESVILKISAL</sequence>
<dbReference type="Proteomes" id="UP001358586">
    <property type="component" value="Chromosome 2"/>
</dbReference>
<feature type="region of interest" description="Disordered" evidence="1">
    <location>
        <begin position="71"/>
        <end position="115"/>
    </location>
</feature>